<dbReference type="EMBL" id="MW182742">
    <property type="protein sequence ID" value="QTE03341.1"/>
    <property type="molecule type" value="Genomic_DNA"/>
</dbReference>
<name>A0A8A4XAY6_9VIRU</name>
<sequence length="169" mass="20060">MVTPNHVVPKNKKEAIIWNKYNAATWDWHPIRVWPRAYALRVIQSKLKGPDRFGLFLYFVGNGMSPEEAGETLQDMGRYYFDHKAKRRIEEWVAAPHKLSGYKYWDERVGAWVKFDPIQPMQRPIHIPKRPKRVWKKPQKPYSYNYPKKDILHDEQGNLIDASAFNVPK</sequence>
<accession>A0A8A4XAY6</accession>
<proteinExistence type="predicted"/>
<reference evidence="1" key="1">
    <citation type="submission" date="2020-10" db="EMBL/GenBank/DDBJ databases">
        <title>CRESS DNA virus dark matter in the feces of wild birds.</title>
        <authorList>
            <person name="Yang S."/>
            <person name="Zhang W."/>
        </authorList>
    </citation>
    <scope>NUCLEOTIDE SEQUENCE</scope>
    <source>
        <strain evidence="1">Swn66cir16</strain>
    </source>
</reference>
<organism evidence="1">
    <name type="scientific">Cygnus columbianus CRESS-DNA-virus sp</name>
    <dbReference type="NCBI Taxonomy" id="2815027"/>
    <lineage>
        <taxon>Viruses</taxon>
        <taxon>Monodnaviria</taxon>
        <taxon>Shotokuvirae</taxon>
        <taxon>Cressdnaviricota</taxon>
    </lineage>
</organism>
<protein>
    <submittedName>
        <fullName evidence="1">Uncharacterized protein</fullName>
    </submittedName>
</protein>
<evidence type="ECO:0000313" key="1">
    <source>
        <dbReference type="EMBL" id="QTE03341.1"/>
    </source>
</evidence>